<sequence>MQSWAPQADILSHSSIGGFLTHCGWNSTLQSIYNGVPMIAWPLFAEQWTIVTVLTEELGVAMPAGVKREKGSVVGREEIERVVRLVMAPEGEEGKILRNRVKELQQNVKKAVDEGGSSYNELSEVAKEWKSSFIGSDLLKNAKDNRGTSETF</sequence>
<dbReference type="FunFam" id="3.40.50.2000:FF:000431">
    <property type="entry name" value="UDP-glycosyltransferase 90A1"/>
    <property type="match status" value="1"/>
</dbReference>
<comment type="similarity">
    <text evidence="1 4">Belongs to the UDP-glycosyltransferase family.</text>
</comment>
<comment type="caution">
    <text evidence="5">The sequence shown here is derived from an EMBL/GenBank/DDBJ whole genome shotgun (WGS) entry which is preliminary data.</text>
</comment>
<dbReference type="Gene3D" id="3.40.50.2000">
    <property type="entry name" value="Glycogen Phosphorylase B"/>
    <property type="match status" value="2"/>
</dbReference>
<evidence type="ECO:0000313" key="5">
    <source>
        <dbReference type="EMBL" id="OVA10888.1"/>
    </source>
</evidence>
<dbReference type="PANTHER" id="PTHR48046:SF1">
    <property type="entry name" value="GLYCOSYLTRANSFERASE-RELATED"/>
    <property type="match status" value="1"/>
</dbReference>
<dbReference type="InParanoid" id="A0A200QK49"/>
<evidence type="ECO:0000256" key="4">
    <source>
        <dbReference type="RuleBase" id="RU003718"/>
    </source>
</evidence>
<accession>A0A200QK49</accession>
<dbReference type="Pfam" id="PF00201">
    <property type="entry name" value="UDPGT"/>
    <property type="match status" value="1"/>
</dbReference>
<dbReference type="AlphaFoldDB" id="A0A200QK49"/>
<dbReference type="CDD" id="cd03784">
    <property type="entry name" value="GT1_Gtf-like"/>
    <property type="match status" value="1"/>
</dbReference>
<evidence type="ECO:0000256" key="2">
    <source>
        <dbReference type="ARBA" id="ARBA00022676"/>
    </source>
</evidence>
<protein>
    <submittedName>
        <fullName evidence="5">UDP-glucuronosyl/UDP-glucosyltransferase</fullName>
    </submittedName>
</protein>
<dbReference type="EMBL" id="MVGT01001783">
    <property type="protein sequence ID" value="OVA10888.1"/>
    <property type="molecule type" value="Genomic_DNA"/>
</dbReference>
<reference evidence="5 6" key="1">
    <citation type="journal article" date="2017" name="Mol. Plant">
        <title>The Genome of Medicinal Plant Macleaya cordata Provides New Insights into Benzylisoquinoline Alkaloids Metabolism.</title>
        <authorList>
            <person name="Liu X."/>
            <person name="Liu Y."/>
            <person name="Huang P."/>
            <person name="Ma Y."/>
            <person name="Qing Z."/>
            <person name="Tang Q."/>
            <person name="Cao H."/>
            <person name="Cheng P."/>
            <person name="Zheng Y."/>
            <person name="Yuan Z."/>
            <person name="Zhou Y."/>
            <person name="Liu J."/>
            <person name="Tang Z."/>
            <person name="Zhuo Y."/>
            <person name="Zhang Y."/>
            <person name="Yu L."/>
            <person name="Huang J."/>
            <person name="Yang P."/>
            <person name="Peng Q."/>
            <person name="Zhang J."/>
            <person name="Jiang W."/>
            <person name="Zhang Z."/>
            <person name="Lin K."/>
            <person name="Ro D.K."/>
            <person name="Chen X."/>
            <person name="Xiong X."/>
            <person name="Shang Y."/>
            <person name="Huang S."/>
            <person name="Zeng J."/>
        </authorList>
    </citation>
    <scope>NUCLEOTIDE SEQUENCE [LARGE SCALE GENOMIC DNA]</scope>
    <source>
        <strain evidence="6">cv. BLH2017</strain>
        <tissue evidence="5">Root</tissue>
    </source>
</reference>
<proteinExistence type="inferred from homology"/>
<dbReference type="InterPro" id="IPR035595">
    <property type="entry name" value="UDP_glycos_trans_CS"/>
</dbReference>
<gene>
    <name evidence="5" type="ORF">BVC80_8879g31</name>
</gene>
<keyword evidence="6" id="KW-1185">Reference proteome</keyword>
<keyword evidence="3 4" id="KW-0808">Transferase</keyword>
<organism evidence="5 6">
    <name type="scientific">Macleaya cordata</name>
    <name type="common">Five-seeded plume-poppy</name>
    <name type="synonym">Bocconia cordata</name>
    <dbReference type="NCBI Taxonomy" id="56857"/>
    <lineage>
        <taxon>Eukaryota</taxon>
        <taxon>Viridiplantae</taxon>
        <taxon>Streptophyta</taxon>
        <taxon>Embryophyta</taxon>
        <taxon>Tracheophyta</taxon>
        <taxon>Spermatophyta</taxon>
        <taxon>Magnoliopsida</taxon>
        <taxon>Ranunculales</taxon>
        <taxon>Papaveraceae</taxon>
        <taxon>Papaveroideae</taxon>
        <taxon>Macleaya</taxon>
    </lineage>
</organism>
<dbReference type="PANTHER" id="PTHR48046">
    <property type="entry name" value="UDP-GLYCOSYLTRANSFERASE 72E1"/>
    <property type="match status" value="1"/>
</dbReference>
<evidence type="ECO:0000313" key="6">
    <source>
        <dbReference type="Proteomes" id="UP000195402"/>
    </source>
</evidence>
<dbReference type="GO" id="GO:0008194">
    <property type="term" value="F:UDP-glycosyltransferase activity"/>
    <property type="evidence" value="ECO:0007669"/>
    <property type="project" value="InterPro"/>
</dbReference>
<dbReference type="Proteomes" id="UP000195402">
    <property type="component" value="Unassembled WGS sequence"/>
</dbReference>
<name>A0A200QK49_MACCD</name>
<dbReference type="SUPFAM" id="SSF53756">
    <property type="entry name" value="UDP-Glycosyltransferase/glycogen phosphorylase"/>
    <property type="match status" value="1"/>
</dbReference>
<dbReference type="PROSITE" id="PS00375">
    <property type="entry name" value="UDPGT"/>
    <property type="match status" value="1"/>
</dbReference>
<evidence type="ECO:0000256" key="3">
    <source>
        <dbReference type="ARBA" id="ARBA00022679"/>
    </source>
</evidence>
<dbReference type="OrthoDB" id="5835829at2759"/>
<evidence type="ECO:0000256" key="1">
    <source>
        <dbReference type="ARBA" id="ARBA00009995"/>
    </source>
</evidence>
<keyword evidence="2 4" id="KW-0328">Glycosyltransferase</keyword>
<dbReference type="InterPro" id="IPR002213">
    <property type="entry name" value="UDP_glucos_trans"/>
</dbReference>
<dbReference type="OMA" id="GWYSILE"/>